<dbReference type="Proteomes" id="UP000435910">
    <property type="component" value="Unassembled WGS sequence"/>
</dbReference>
<organism evidence="1 2">
    <name type="scientific">Bacillus licheniformis</name>
    <dbReference type="NCBI Taxonomy" id="1402"/>
    <lineage>
        <taxon>Bacteria</taxon>
        <taxon>Bacillati</taxon>
        <taxon>Bacillota</taxon>
        <taxon>Bacilli</taxon>
        <taxon>Bacillales</taxon>
        <taxon>Bacillaceae</taxon>
        <taxon>Bacillus</taxon>
    </lineage>
</organism>
<protein>
    <submittedName>
        <fullName evidence="1">Uncharacterized protein</fullName>
    </submittedName>
</protein>
<evidence type="ECO:0000313" key="2">
    <source>
        <dbReference type="Proteomes" id="UP000435910"/>
    </source>
</evidence>
<sequence>MFEKPGYKQVKQINEFEKEIAVCPICGCGKSFYSEFQFKQNNGSS</sequence>
<comment type="caution">
    <text evidence="1">The sequence shown here is derived from an EMBL/GenBank/DDBJ whole genome shotgun (WGS) entry which is preliminary data.</text>
</comment>
<dbReference type="AlphaFoldDB" id="A0A8B5Y9F9"/>
<gene>
    <name evidence="1" type="ORF">CHCC16736_4139</name>
</gene>
<dbReference type="EMBL" id="NILC01000026">
    <property type="protein sequence ID" value="TWL25256.1"/>
    <property type="molecule type" value="Genomic_DNA"/>
</dbReference>
<reference evidence="1 2" key="1">
    <citation type="submission" date="2019-06" db="EMBL/GenBank/DDBJ databases">
        <title>Genome sequence analysis of &gt;100 Bacillus licheniformis strains suggests intrinsic resistance to this species.</title>
        <authorList>
            <person name="Wels M."/>
            <person name="Siezen R.J."/>
            <person name="Johansen E."/>
            <person name="Stuer-Lauridsen B."/>
            <person name="Bjerre K."/>
            <person name="Nielsen B.K.K."/>
        </authorList>
    </citation>
    <scope>NUCLEOTIDE SEQUENCE [LARGE SCALE GENOMIC DNA]</scope>
    <source>
        <strain evidence="1 2">BAC-16736</strain>
    </source>
</reference>
<name>A0A8B5Y9F9_BACLI</name>
<accession>A0A8B5Y9F9</accession>
<proteinExistence type="predicted"/>
<evidence type="ECO:0000313" key="1">
    <source>
        <dbReference type="EMBL" id="TWL25256.1"/>
    </source>
</evidence>